<sequence>MDLYNIGWRKIILLHRYYFFDIILTDTYVFFIFYIGGCICLHKIFHIIQSIDTELSHYIGLYGRQIYIILFIIIFAKTAYVVLTFLPGDATLFASGAIAAIGHLNFRLLLILFFIATVTGDAQNYFIGNKLGHPNKKTKKFSPLNLISKKSIEKTNTFLITHGKFAIMFSRFVPLLSTTLPFFSGFTHYSFKRFITYNMIGAALWTLTWVSAGYVLGNISWVDHHLSLSLLGITFVSFIPPLIVFAIEYSKKKKVVTKVLEI</sequence>
<evidence type="ECO:0000256" key="7">
    <source>
        <dbReference type="RuleBase" id="RU367016"/>
    </source>
</evidence>
<dbReference type="EMBL" id="CP031223">
    <property type="protein sequence ID" value="QFF98450.1"/>
    <property type="molecule type" value="Genomic_DNA"/>
</dbReference>
<organism evidence="9 10">
    <name type="scientific">Psychrobacillus glaciei</name>
    <dbReference type="NCBI Taxonomy" id="2283160"/>
    <lineage>
        <taxon>Bacteria</taxon>
        <taxon>Bacillati</taxon>
        <taxon>Bacillota</taxon>
        <taxon>Bacilli</taxon>
        <taxon>Bacillales</taxon>
        <taxon>Bacillaceae</taxon>
        <taxon>Psychrobacillus</taxon>
    </lineage>
</organism>
<feature type="transmembrane region" description="Helical" evidence="7">
    <location>
        <begin position="228"/>
        <end position="247"/>
    </location>
</feature>
<dbReference type="PANTHER" id="PTHR30353:SF15">
    <property type="entry name" value="INNER MEMBRANE PROTEIN YABI"/>
    <property type="match status" value="1"/>
</dbReference>
<keyword evidence="10" id="KW-1185">Reference proteome</keyword>
<feature type="transmembrane region" description="Helical" evidence="7">
    <location>
        <begin position="92"/>
        <end position="116"/>
    </location>
</feature>
<feature type="transmembrane region" description="Helical" evidence="7">
    <location>
        <begin position="66"/>
        <end position="86"/>
    </location>
</feature>
<keyword evidence="3 7" id="KW-1003">Cell membrane</keyword>
<evidence type="ECO:0000256" key="1">
    <source>
        <dbReference type="ARBA" id="ARBA00004651"/>
    </source>
</evidence>
<dbReference type="InterPro" id="IPR032818">
    <property type="entry name" value="DedA-like"/>
</dbReference>
<dbReference type="Proteomes" id="UP000325517">
    <property type="component" value="Chromosome"/>
</dbReference>
<dbReference type="InterPro" id="IPR032816">
    <property type="entry name" value="VTT_dom"/>
</dbReference>
<dbReference type="PANTHER" id="PTHR30353">
    <property type="entry name" value="INNER MEMBRANE PROTEIN DEDA-RELATED"/>
    <property type="match status" value="1"/>
</dbReference>
<keyword evidence="4 7" id="KW-0812">Transmembrane</keyword>
<comment type="subcellular location">
    <subcellularLocation>
        <location evidence="1 7">Cell membrane</location>
        <topology evidence="1 7">Multi-pass membrane protein</topology>
    </subcellularLocation>
</comment>
<evidence type="ECO:0000256" key="5">
    <source>
        <dbReference type="ARBA" id="ARBA00022989"/>
    </source>
</evidence>
<dbReference type="KEGG" id="psyo:PB01_06200"/>
<reference evidence="9 10" key="1">
    <citation type="submission" date="2018-07" db="EMBL/GenBank/DDBJ databases">
        <title>Complete genome sequence of Psychrobacillus sp. PB01, isolated from iceberg, and comparative genome analysis of Psychrobacillus strains.</title>
        <authorList>
            <person name="Lee P.C."/>
        </authorList>
    </citation>
    <scope>NUCLEOTIDE SEQUENCE [LARGE SCALE GENOMIC DNA]</scope>
    <source>
        <strain evidence="9 10">PB01</strain>
    </source>
</reference>
<evidence type="ECO:0000256" key="4">
    <source>
        <dbReference type="ARBA" id="ARBA00022692"/>
    </source>
</evidence>
<evidence type="ECO:0000313" key="9">
    <source>
        <dbReference type="EMBL" id="QFF98450.1"/>
    </source>
</evidence>
<feature type="transmembrane region" description="Helical" evidence="7">
    <location>
        <begin position="194"/>
        <end position="216"/>
    </location>
</feature>
<dbReference type="AlphaFoldDB" id="A0A5J6SKI4"/>
<keyword evidence="5 7" id="KW-1133">Transmembrane helix</keyword>
<keyword evidence="6 7" id="KW-0472">Membrane</keyword>
<dbReference type="Pfam" id="PF09335">
    <property type="entry name" value="VTT_dom"/>
    <property type="match status" value="1"/>
</dbReference>
<comment type="similarity">
    <text evidence="2 7">Belongs to the DedA family.</text>
</comment>
<evidence type="ECO:0000313" key="10">
    <source>
        <dbReference type="Proteomes" id="UP000325517"/>
    </source>
</evidence>
<name>A0A5J6SKI4_9BACI</name>
<protein>
    <recommendedName>
        <fullName evidence="8">VTT domain-containing protein</fullName>
    </recommendedName>
</protein>
<feature type="domain" description="VTT" evidence="8">
    <location>
        <begin position="86"/>
        <end position="214"/>
    </location>
</feature>
<accession>A0A5J6SKI4</accession>
<evidence type="ECO:0000259" key="8">
    <source>
        <dbReference type="Pfam" id="PF09335"/>
    </source>
</evidence>
<evidence type="ECO:0000256" key="2">
    <source>
        <dbReference type="ARBA" id="ARBA00010792"/>
    </source>
</evidence>
<proteinExistence type="inferred from homology"/>
<evidence type="ECO:0000256" key="6">
    <source>
        <dbReference type="ARBA" id="ARBA00023136"/>
    </source>
</evidence>
<feature type="transmembrane region" description="Helical" evidence="7">
    <location>
        <begin position="27"/>
        <end position="45"/>
    </location>
</feature>
<dbReference type="OrthoDB" id="9813426at2"/>
<gene>
    <name evidence="9" type="ORF">PB01_06200</name>
</gene>
<evidence type="ECO:0000256" key="3">
    <source>
        <dbReference type="ARBA" id="ARBA00022475"/>
    </source>
</evidence>
<dbReference type="GO" id="GO:0005886">
    <property type="term" value="C:plasma membrane"/>
    <property type="evidence" value="ECO:0007669"/>
    <property type="project" value="UniProtKB-SubCell"/>
</dbReference>